<evidence type="ECO:0000259" key="3">
    <source>
        <dbReference type="Pfam" id="PF07687"/>
    </source>
</evidence>
<dbReference type="InterPro" id="IPR052030">
    <property type="entry name" value="Peptidase_M20/M20A_hydrolases"/>
</dbReference>
<dbReference type="GO" id="GO:0016805">
    <property type="term" value="F:dipeptidase activity"/>
    <property type="evidence" value="ECO:0007669"/>
    <property type="project" value="TreeGrafter"/>
</dbReference>
<keyword evidence="2" id="KW-0732">Signal</keyword>
<evidence type="ECO:0000256" key="1">
    <source>
        <dbReference type="SAM" id="MobiDB-lite"/>
    </source>
</evidence>
<comment type="caution">
    <text evidence="4">The sequence shown here is derived from an EMBL/GenBank/DDBJ whole genome shotgun (WGS) entry which is preliminary data.</text>
</comment>
<dbReference type="SUPFAM" id="SSF55031">
    <property type="entry name" value="Bacterial exopeptidase dimerisation domain"/>
    <property type="match status" value="1"/>
</dbReference>
<organism evidence="4 5">
    <name type="scientific">Aliiglaciecola lipolytica E3</name>
    <dbReference type="NCBI Taxonomy" id="1127673"/>
    <lineage>
        <taxon>Bacteria</taxon>
        <taxon>Pseudomonadati</taxon>
        <taxon>Pseudomonadota</taxon>
        <taxon>Gammaproteobacteria</taxon>
        <taxon>Alteromonadales</taxon>
        <taxon>Alteromonadaceae</taxon>
        <taxon>Aliiglaciecola</taxon>
    </lineage>
</organism>
<accession>K6Y9B7</accession>
<dbReference type="RefSeq" id="WP_008843088.1">
    <property type="nucleotide sequence ID" value="NZ_BAEN01000015.1"/>
</dbReference>
<dbReference type="Gene3D" id="3.30.70.360">
    <property type="match status" value="1"/>
</dbReference>
<dbReference type="SUPFAM" id="SSF53187">
    <property type="entry name" value="Zn-dependent exopeptidases"/>
    <property type="match status" value="1"/>
</dbReference>
<feature type="region of interest" description="Disordered" evidence="1">
    <location>
        <begin position="380"/>
        <end position="402"/>
    </location>
</feature>
<dbReference type="OrthoDB" id="9781032at2"/>
<dbReference type="GO" id="GO:0046657">
    <property type="term" value="P:folic acid catabolic process"/>
    <property type="evidence" value="ECO:0007669"/>
    <property type="project" value="TreeGrafter"/>
</dbReference>
<dbReference type="GO" id="GO:0071713">
    <property type="term" value="F:para-aminobenzoyl-glutamate hydrolase activity"/>
    <property type="evidence" value="ECO:0007669"/>
    <property type="project" value="TreeGrafter"/>
</dbReference>
<dbReference type="STRING" id="1127673.GLIP_0622"/>
<evidence type="ECO:0000313" key="5">
    <source>
        <dbReference type="Proteomes" id="UP000006334"/>
    </source>
</evidence>
<gene>
    <name evidence="4" type="primary">abgB</name>
    <name evidence="4" type="ORF">GLIP_0622</name>
</gene>
<reference evidence="4 5" key="1">
    <citation type="journal article" date="2017" name="Antonie Van Leeuwenhoek">
        <title>Rhizobium rhizosphaerae sp. nov., a novel species isolated from rice rhizosphere.</title>
        <authorList>
            <person name="Zhao J.J."/>
            <person name="Zhang J."/>
            <person name="Zhang R.J."/>
            <person name="Zhang C.W."/>
            <person name="Yin H.Q."/>
            <person name="Zhang X.X."/>
        </authorList>
    </citation>
    <scope>NUCLEOTIDE SEQUENCE [LARGE SCALE GENOMIC DNA]</scope>
    <source>
        <strain evidence="4 5">E3</strain>
    </source>
</reference>
<dbReference type="EMBL" id="BAEN01000015">
    <property type="protein sequence ID" value="GAC13268.1"/>
    <property type="molecule type" value="Genomic_DNA"/>
</dbReference>
<dbReference type="PANTHER" id="PTHR30575:SF0">
    <property type="entry name" value="XAA-ARG DIPEPTIDASE"/>
    <property type="match status" value="1"/>
</dbReference>
<feature type="signal peptide" evidence="2">
    <location>
        <begin position="1"/>
        <end position="24"/>
    </location>
</feature>
<evidence type="ECO:0000256" key="2">
    <source>
        <dbReference type="SAM" id="SignalP"/>
    </source>
</evidence>
<keyword evidence="5" id="KW-1185">Reference proteome</keyword>
<dbReference type="GO" id="GO:0005737">
    <property type="term" value="C:cytoplasm"/>
    <property type="evidence" value="ECO:0007669"/>
    <property type="project" value="TreeGrafter"/>
</dbReference>
<dbReference type="InterPro" id="IPR036264">
    <property type="entry name" value="Bact_exopeptidase_dim_dom"/>
</dbReference>
<dbReference type="Proteomes" id="UP000006334">
    <property type="component" value="Unassembled WGS sequence"/>
</dbReference>
<name>K6Y9B7_9ALTE</name>
<dbReference type="AlphaFoldDB" id="K6Y9B7"/>
<dbReference type="Pfam" id="PF07687">
    <property type="entry name" value="M20_dimer"/>
    <property type="match status" value="1"/>
</dbReference>
<dbReference type="PANTHER" id="PTHR30575">
    <property type="entry name" value="PEPTIDASE M20"/>
    <property type="match status" value="1"/>
</dbReference>
<dbReference type="NCBIfam" id="TIGR01891">
    <property type="entry name" value="amidohydrolases"/>
    <property type="match status" value="1"/>
</dbReference>
<feature type="domain" description="Peptidase M20 dimerisation" evidence="3">
    <location>
        <begin position="219"/>
        <end position="301"/>
    </location>
</feature>
<proteinExistence type="predicted"/>
<protein>
    <submittedName>
        <fullName evidence="4">Aminobenzoyl-glutamate utilization protein B</fullName>
    </submittedName>
</protein>
<dbReference type="Gene3D" id="3.40.630.10">
    <property type="entry name" value="Zn peptidases"/>
    <property type="match status" value="2"/>
</dbReference>
<sequence length="533" mass="58629">MFKRKVLNTFIGLAMTSLTFSASAFEDMSQVERMQAKMSLIDAVGAKAKQVQVMNDMIFSFGELGFQEFETSAYLTKILEDNGFTIERGISGIPTAWMATWGDGGPVIALGSDIDGIPKASQKPGVAYHDPIIEGAPGHGEGHNSGQVVNIVAALTVKEFMEKNDIKGTIKIWPGVAEEQLGTKAYYVRDGYFKDVDAVLFSHVSNSFSTSWGAGRGNGLVSVQYDFFGESAHSAGSPWRGRSALDAVELMSVGVNYRREHLRLSQRMHSIIVDGGDQPNVVPSKASIWYFFRETDFPHIKALWEIGDKMAEGASLMSNTSWSSTVLGSAWPQHMNKAIAENAYENIKMVGMPEWSADDIALAKALQSEIGVEPEGLKTELNELTDPPDPKKNTGGGSDDIGDISWQVPTITLRYPANIPNLPGHNWSNSVAMATPIAHKGVLAGAKAQALNLFDLLTNDALMDAAWDYYKEVQTKEDKYTPLLRPKDKPAIHLNKGIMATYKAEMEKFYYNPEKYDTYLEQLGIEYPTVKKP</sequence>
<dbReference type="eggNOG" id="COG1473">
    <property type="taxonomic scope" value="Bacteria"/>
</dbReference>
<dbReference type="InterPro" id="IPR011650">
    <property type="entry name" value="Peptidase_M20_dimer"/>
</dbReference>
<feature type="chain" id="PRO_5003897112" evidence="2">
    <location>
        <begin position="25"/>
        <end position="533"/>
    </location>
</feature>
<dbReference type="InterPro" id="IPR017439">
    <property type="entry name" value="Amidohydrolase"/>
</dbReference>
<evidence type="ECO:0000313" key="4">
    <source>
        <dbReference type="EMBL" id="GAC13268.1"/>
    </source>
</evidence>